<sequence length="175" mass="19215">MRVERIPEWALTQTVEAQVVALLARTFTTDFGGRSFFQQRHHLRLLAFDGDALVGHIAMLWRAVRLDDRLVTIAGLAEVATDPDRRGEGIAGRLLALAIAEAKASNAAFLTLFGTAGLYAAAGFREVHNRLKWVGMDGARLGDVHHAHARHLMVLPLGAQKWDDAAELDLIGNQF</sequence>
<dbReference type="InterPro" id="IPR016181">
    <property type="entry name" value="Acyl_CoA_acyltransferase"/>
</dbReference>
<proteinExistence type="predicted"/>
<gene>
    <name evidence="2" type="ORF">JO391_00025</name>
</gene>
<dbReference type="AlphaFoldDB" id="A0A8G1EBT8"/>
<dbReference type="EMBL" id="CP069370">
    <property type="protein sequence ID" value="QYZ69970.1"/>
    <property type="molecule type" value="Genomic_DNA"/>
</dbReference>
<accession>A0A8G1EBT8</accession>
<dbReference type="GO" id="GO:0016747">
    <property type="term" value="F:acyltransferase activity, transferring groups other than amino-acyl groups"/>
    <property type="evidence" value="ECO:0007669"/>
    <property type="project" value="InterPro"/>
</dbReference>
<dbReference type="InterPro" id="IPR000182">
    <property type="entry name" value="GNAT_dom"/>
</dbReference>
<dbReference type="CDD" id="cd04301">
    <property type="entry name" value="NAT_SF"/>
    <property type="match status" value="1"/>
</dbReference>
<organism evidence="2 3">
    <name type="scientific">Neotabrizicola shimadae</name>
    <dbReference type="NCBI Taxonomy" id="2807096"/>
    <lineage>
        <taxon>Bacteria</taxon>
        <taxon>Pseudomonadati</taxon>
        <taxon>Pseudomonadota</taxon>
        <taxon>Alphaproteobacteria</taxon>
        <taxon>Rhodobacterales</taxon>
        <taxon>Paracoccaceae</taxon>
        <taxon>Neotabrizicola</taxon>
    </lineage>
</organism>
<dbReference type="Proteomes" id="UP000826300">
    <property type="component" value="Chromosome"/>
</dbReference>
<dbReference type="SUPFAM" id="SSF55729">
    <property type="entry name" value="Acyl-CoA N-acyltransferases (Nat)"/>
    <property type="match status" value="1"/>
</dbReference>
<dbReference type="Pfam" id="PF13527">
    <property type="entry name" value="Acetyltransf_9"/>
    <property type="match status" value="1"/>
</dbReference>
<keyword evidence="3" id="KW-1185">Reference proteome</keyword>
<evidence type="ECO:0000313" key="3">
    <source>
        <dbReference type="Proteomes" id="UP000826300"/>
    </source>
</evidence>
<dbReference type="RefSeq" id="WP_220662186.1">
    <property type="nucleotide sequence ID" value="NZ_CP069370.1"/>
</dbReference>
<dbReference type="Gene3D" id="3.40.630.30">
    <property type="match status" value="1"/>
</dbReference>
<evidence type="ECO:0000313" key="2">
    <source>
        <dbReference type="EMBL" id="QYZ69970.1"/>
    </source>
</evidence>
<dbReference type="PROSITE" id="PS51186">
    <property type="entry name" value="GNAT"/>
    <property type="match status" value="1"/>
</dbReference>
<feature type="domain" description="N-acetyltransferase" evidence="1">
    <location>
        <begin position="6"/>
        <end position="158"/>
    </location>
</feature>
<protein>
    <submittedName>
        <fullName evidence="2">GNAT family N-acetyltransferase</fullName>
    </submittedName>
</protein>
<dbReference type="KEGG" id="nsm:JO391_00025"/>
<name>A0A8G1EBT8_9RHOB</name>
<reference evidence="2" key="1">
    <citation type="submission" date="2021-02" db="EMBL/GenBank/DDBJ databases">
        <title>Rhodobacter shimadae sp. nov., an aerobic anoxygenic phototrophic bacterium isolated from a hot spring.</title>
        <authorList>
            <person name="Muramatsu S."/>
            <person name="Haruta S."/>
            <person name="Hirose S."/>
            <person name="Hanada S."/>
        </authorList>
    </citation>
    <scope>NUCLEOTIDE SEQUENCE</scope>
    <source>
        <strain evidence="2">N10</strain>
    </source>
</reference>
<evidence type="ECO:0000259" key="1">
    <source>
        <dbReference type="PROSITE" id="PS51186"/>
    </source>
</evidence>